<proteinExistence type="predicted"/>
<name>A0ABS6MAG2_9GAMM</name>
<dbReference type="RefSeq" id="WP_217334313.1">
    <property type="nucleotide sequence ID" value="NZ_JAHQZT010000006.1"/>
</dbReference>
<reference evidence="1 2" key="1">
    <citation type="submission" date="2021-06" db="EMBL/GenBank/DDBJ databases">
        <title>Bacterium isolated from marine sediment.</title>
        <authorList>
            <person name="Zhu K.-L."/>
            <person name="Du Z.-J."/>
            <person name="Liang Q.-Y."/>
        </authorList>
    </citation>
    <scope>NUCLEOTIDE SEQUENCE [LARGE SCALE GENOMIC DNA]</scope>
    <source>
        <strain evidence="1 2">A346</strain>
    </source>
</reference>
<evidence type="ECO:0000313" key="1">
    <source>
        <dbReference type="EMBL" id="MBV0932884.1"/>
    </source>
</evidence>
<gene>
    <name evidence="1" type="ORF">KTN04_05975</name>
</gene>
<dbReference type="EMBL" id="JAHQZT010000006">
    <property type="protein sequence ID" value="MBV0932884.1"/>
    <property type="molecule type" value="Genomic_DNA"/>
</dbReference>
<comment type="caution">
    <text evidence="1">The sequence shown here is derived from an EMBL/GenBank/DDBJ whole genome shotgun (WGS) entry which is preliminary data.</text>
</comment>
<dbReference type="Proteomes" id="UP000755551">
    <property type="component" value="Unassembled WGS sequence"/>
</dbReference>
<protein>
    <submittedName>
        <fullName evidence="1">Uncharacterized protein</fullName>
    </submittedName>
</protein>
<evidence type="ECO:0000313" key="2">
    <source>
        <dbReference type="Proteomes" id="UP000755551"/>
    </source>
</evidence>
<keyword evidence="2" id="KW-1185">Reference proteome</keyword>
<sequence>MQDYNGWQVKVDSAHQIWAYGVVLGHCPSLPASTRGWLGFCTKDINLLAGPWGPDPADHLMLSGEVARRAAVGTSDWLSIVLQPGVPELALRVRRAGTCIPLPGRRVWLAIHRSRINYIPGVQEPRCLPCGG</sequence>
<organism evidence="1 2">
    <name type="scientific">Marinobacterium weihaiense</name>
    <dbReference type="NCBI Taxonomy" id="2851016"/>
    <lineage>
        <taxon>Bacteria</taxon>
        <taxon>Pseudomonadati</taxon>
        <taxon>Pseudomonadota</taxon>
        <taxon>Gammaproteobacteria</taxon>
        <taxon>Oceanospirillales</taxon>
        <taxon>Oceanospirillaceae</taxon>
        <taxon>Marinobacterium</taxon>
    </lineage>
</organism>
<accession>A0ABS6MAG2</accession>